<sequence length="671" mass="73548">MDSVEYFAWHTGSRVPFLLFQDRMAYCCVPHCRSHGRRTAPELSFHEIPADWDLRESWIRAIGRDNWVPNTTSNYSKVCSKHFKETDFIEGKRRRLVKGVIPSVFEDTIGAKRRNGGRVRKTCCSDDVREDRVGRRKVQKRSEGAEQQVEAPPASPPSSAAGDGAANEPTEETGADLERGESRSPQNVEEGTPSESSQAPACEMGGCCVPLCKSSHRSPGRIALHEFPVTEVRNDWIRNISRLAAGPRQEPWVPNDRSKVCSLHFKPEDYREGVKLRRLKPDAVPTVFPDRPASPHPAAKKDGPKRAPATPPSPAEVSPASARKARFGILCAVPKCDSRAGVTHDVLFHEIPANLQRRQSWLDALRSVRPVGDKSWQPSDHTKICSKHFKPEDYIQGPKKRYLAPHAVPSKFPRTAVKSLSKAAAKSVTSRVSRAVTANKARTRDLSNTSSFSSSSSSVKTTDRSCQTDQKRLELSTASHGQRQSRSIQVSLVESQNQLAETDVPRDSVGCQTLVTGLTIAAYQDQMLMLKDQCNRLQAELLELRHRNAVLTAAASVVHVAGKCLESGVSTDPEPCGFARPRLTVRGFPVSGEKGILVVESSPGGPAPRSESRATRVSPEILAADFRVPVPRQGQQLLLPVPGGSTRAAPPSKDRPVGACACPLSWVPWGD</sequence>
<protein>
    <submittedName>
        <fullName evidence="1">Uncharacterized protein</fullName>
    </submittedName>
</protein>
<comment type="caution">
    <text evidence="1">The sequence shown here is derived from an EMBL/GenBank/DDBJ whole genome shotgun (WGS) entry which is preliminary data.</text>
</comment>
<name>A0AC60PQ51_IXOPE</name>
<dbReference type="EMBL" id="JABSTQ010010139">
    <property type="protein sequence ID" value="KAG0423156.1"/>
    <property type="molecule type" value="Genomic_DNA"/>
</dbReference>
<reference evidence="1 2" key="1">
    <citation type="journal article" date="2020" name="Cell">
        <title>Large-Scale Comparative Analyses of Tick Genomes Elucidate Their Genetic Diversity and Vector Capacities.</title>
        <authorList>
            <consortium name="Tick Genome and Microbiome Consortium (TIGMIC)"/>
            <person name="Jia N."/>
            <person name="Wang J."/>
            <person name="Shi W."/>
            <person name="Du L."/>
            <person name="Sun Y."/>
            <person name="Zhan W."/>
            <person name="Jiang J.F."/>
            <person name="Wang Q."/>
            <person name="Zhang B."/>
            <person name="Ji P."/>
            <person name="Bell-Sakyi L."/>
            <person name="Cui X.M."/>
            <person name="Yuan T.T."/>
            <person name="Jiang B.G."/>
            <person name="Yang W.F."/>
            <person name="Lam T.T."/>
            <person name="Chang Q.C."/>
            <person name="Ding S.J."/>
            <person name="Wang X.J."/>
            <person name="Zhu J.G."/>
            <person name="Ruan X.D."/>
            <person name="Zhao L."/>
            <person name="Wei J.T."/>
            <person name="Ye R.Z."/>
            <person name="Que T.C."/>
            <person name="Du C.H."/>
            <person name="Zhou Y.H."/>
            <person name="Cheng J.X."/>
            <person name="Dai P.F."/>
            <person name="Guo W.B."/>
            <person name="Han X.H."/>
            <person name="Huang E.J."/>
            <person name="Li L.F."/>
            <person name="Wei W."/>
            <person name="Gao Y.C."/>
            <person name="Liu J.Z."/>
            <person name="Shao H.Z."/>
            <person name="Wang X."/>
            <person name="Wang C.C."/>
            <person name="Yang T.C."/>
            <person name="Huo Q.B."/>
            <person name="Li W."/>
            <person name="Chen H.Y."/>
            <person name="Chen S.E."/>
            <person name="Zhou L.G."/>
            <person name="Ni X.B."/>
            <person name="Tian J.H."/>
            <person name="Sheng Y."/>
            <person name="Liu T."/>
            <person name="Pan Y.S."/>
            <person name="Xia L.Y."/>
            <person name="Li J."/>
            <person name="Zhao F."/>
            <person name="Cao W.C."/>
        </authorList>
    </citation>
    <scope>NUCLEOTIDE SEQUENCE [LARGE SCALE GENOMIC DNA]</scope>
    <source>
        <strain evidence="1">Iper-2018</strain>
    </source>
</reference>
<organism evidence="1 2">
    <name type="scientific">Ixodes persulcatus</name>
    <name type="common">Taiga tick</name>
    <dbReference type="NCBI Taxonomy" id="34615"/>
    <lineage>
        <taxon>Eukaryota</taxon>
        <taxon>Metazoa</taxon>
        <taxon>Ecdysozoa</taxon>
        <taxon>Arthropoda</taxon>
        <taxon>Chelicerata</taxon>
        <taxon>Arachnida</taxon>
        <taxon>Acari</taxon>
        <taxon>Parasitiformes</taxon>
        <taxon>Ixodida</taxon>
        <taxon>Ixodoidea</taxon>
        <taxon>Ixodidae</taxon>
        <taxon>Ixodinae</taxon>
        <taxon>Ixodes</taxon>
    </lineage>
</organism>
<evidence type="ECO:0000313" key="1">
    <source>
        <dbReference type="EMBL" id="KAG0423156.1"/>
    </source>
</evidence>
<evidence type="ECO:0000313" key="2">
    <source>
        <dbReference type="Proteomes" id="UP000805193"/>
    </source>
</evidence>
<gene>
    <name evidence="1" type="ORF">HPB47_001045</name>
</gene>
<proteinExistence type="predicted"/>
<accession>A0AC60PQ51</accession>
<dbReference type="Proteomes" id="UP000805193">
    <property type="component" value="Unassembled WGS sequence"/>
</dbReference>
<keyword evidence="2" id="KW-1185">Reference proteome</keyword>